<evidence type="ECO:0000256" key="4">
    <source>
        <dbReference type="ARBA" id="ARBA00022692"/>
    </source>
</evidence>
<evidence type="ECO:0000259" key="11">
    <source>
        <dbReference type="PROSITE" id="PS51384"/>
    </source>
</evidence>
<dbReference type="SUPFAM" id="SSF63380">
    <property type="entry name" value="Riboflavin synthase domain-like"/>
    <property type="match status" value="1"/>
</dbReference>
<feature type="transmembrane region" description="Helical" evidence="10">
    <location>
        <begin position="249"/>
        <end position="268"/>
    </location>
</feature>
<evidence type="ECO:0000313" key="13">
    <source>
        <dbReference type="Proteomes" id="UP001345827"/>
    </source>
</evidence>
<evidence type="ECO:0000256" key="8">
    <source>
        <dbReference type="ARBA" id="ARBA00023136"/>
    </source>
</evidence>
<dbReference type="InterPro" id="IPR013121">
    <property type="entry name" value="Fe_red_NAD-bd_6"/>
</dbReference>
<dbReference type="Pfam" id="PF08030">
    <property type="entry name" value="NAD_binding_6"/>
    <property type="match status" value="1"/>
</dbReference>
<feature type="transmembrane region" description="Helical" evidence="10">
    <location>
        <begin position="217"/>
        <end position="237"/>
    </location>
</feature>
<dbReference type="EMBL" id="JAXLQG010000012">
    <property type="protein sequence ID" value="KAK5533805.1"/>
    <property type="molecule type" value="Genomic_DNA"/>
</dbReference>
<dbReference type="GO" id="GO:0006826">
    <property type="term" value="P:iron ion transport"/>
    <property type="evidence" value="ECO:0007669"/>
    <property type="project" value="TreeGrafter"/>
</dbReference>
<dbReference type="Proteomes" id="UP001345827">
    <property type="component" value="Unassembled WGS sequence"/>
</dbReference>
<dbReference type="PANTHER" id="PTHR32361">
    <property type="entry name" value="FERRIC/CUPRIC REDUCTASE TRANSMEMBRANE COMPONENT"/>
    <property type="match status" value="1"/>
</dbReference>
<dbReference type="Pfam" id="PF01794">
    <property type="entry name" value="Ferric_reduct"/>
    <property type="match status" value="1"/>
</dbReference>
<dbReference type="InterPro" id="IPR039261">
    <property type="entry name" value="FNR_nucleotide-bd"/>
</dbReference>
<dbReference type="GO" id="GO:0006879">
    <property type="term" value="P:intracellular iron ion homeostasis"/>
    <property type="evidence" value="ECO:0007669"/>
    <property type="project" value="TreeGrafter"/>
</dbReference>
<feature type="transmembrane region" description="Helical" evidence="10">
    <location>
        <begin position="185"/>
        <end position="205"/>
    </location>
</feature>
<keyword evidence="5 10" id="KW-1133">Transmembrane helix</keyword>
<keyword evidence="6" id="KW-0560">Oxidoreductase</keyword>
<keyword evidence="13" id="KW-1185">Reference proteome</keyword>
<feature type="transmembrane region" description="Helical" evidence="10">
    <location>
        <begin position="20"/>
        <end position="41"/>
    </location>
</feature>
<dbReference type="CDD" id="cd06186">
    <property type="entry name" value="NOX_Duox_like_FAD_NADP"/>
    <property type="match status" value="1"/>
</dbReference>
<evidence type="ECO:0000256" key="3">
    <source>
        <dbReference type="ARBA" id="ARBA00022448"/>
    </source>
</evidence>
<reference evidence="12 13" key="1">
    <citation type="submission" date="2023-06" db="EMBL/GenBank/DDBJ databases">
        <title>Black Yeasts Isolated from many extreme environments.</title>
        <authorList>
            <person name="Coleine C."/>
            <person name="Stajich J.E."/>
            <person name="Selbmann L."/>
        </authorList>
    </citation>
    <scope>NUCLEOTIDE SEQUENCE [LARGE SCALE GENOMIC DNA]</scope>
    <source>
        <strain evidence="12 13">CCFEE 5887</strain>
    </source>
</reference>
<comment type="similarity">
    <text evidence="2">Belongs to the ferric reductase (FRE) family.</text>
</comment>
<dbReference type="SUPFAM" id="SSF52343">
    <property type="entry name" value="Ferredoxin reductase-like, C-terminal NADP-linked domain"/>
    <property type="match status" value="1"/>
</dbReference>
<evidence type="ECO:0000256" key="2">
    <source>
        <dbReference type="ARBA" id="ARBA00006278"/>
    </source>
</evidence>
<comment type="subcellular location">
    <subcellularLocation>
        <location evidence="1">Membrane</location>
        <topology evidence="1">Multi-pass membrane protein</topology>
    </subcellularLocation>
</comment>
<protein>
    <recommendedName>
        <fullName evidence="11">FAD-binding FR-type domain-containing protein</fullName>
    </recommendedName>
</protein>
<dbReference type="InterPro" id="IPR051410">
    <property type="entry name" value="Ferric/Cupric_Reductase"/>
</dbReference>
<keyword evidence="8 10" id="KW-0472">Membrane</keyword>
<dbReference type="InterPro" id="IPR013130">
    <property type="entry name" value="Fe3_Rdtase_TM_dom"/>
</dbReference>
<dbReference type="Gene3D" id="3.40.50.80">
    <property type="entry name" value="Nucleotide-binding domain of ferredoxin-NADP reductase (FNR) module"/>
    <property type="match status" value="1"/>
</dbReference>
<dbReference type="GO" id="GO:0015677">
    <property type="term" value="P:copper ion import"/>
    <property type="evidence" value="ECO:0007669"/>
    <property type="project" value="TreeGrafter"/>
</dbReference>
<dbReference type="GO" id="GO:0005886">
    <property type="term" value="C:plasma membrane"/>
    <property type="evidence" value="ECO:0007669"/>
    <property type="project" value="TreeGrafter"/>
</dbReference>
<organism evidence="12 13">
    <name type="scientific">Vermiconidia calcicola</name>
    <dbReference type="NCBI Taxonomy" id="1690605"/>
    <lineage>
        <taxon>Eukaryota</taxon>
        <taxon>Fungi</taxon>
        <taxon>Dikarya</taxon>
        <taxon>Ascomycota</taxon>
        <taxon>Pezizomycotina</taxon>
        <taxon>Dothideomycetes</taxon>
        <taxon>Dothideomycetidae</taxon>
        <taxon>Mycosphaerellales</taxon>
        <taxon>Extremaceae</taxon>
        <taxon>Vermiconidia</taxon>
    </lineage>
</organism>
<comment type="caution">
    <text evidence="12">The sequence shown here is derived from an EMBL/GenBank/DDBJ whole genome shotgun (WGS) entry which is preliminary data.</text>
</comment>
<feature type="transmembrane region" description="Helical" evidence="10">
    <location>
        <begin position="274"/>
        <end position="292"/>
    </location>
</feature>
<keyword evidence="9" id="KW-0325">Glycoprotein</keyword>
<evidence type="ECO:0000256" key="1">
    <source>
        <dbReference type="ARBA" id="ARBA00004141"/>
    </source>
</evidence>
<dbReference type="PANTHER" id="PTHR32361:SF9">
    <property type="entry name" value="FERRIC REDUCTASE TRANSMEMBRANE COMPONENT 3-RELATED"/>
    <property type="match status" value="1"/>
</dbReference>
<evidence type="ECO:0000256" key="9">
    <source>
        <dbReference type="ARBA" id="ARBA00023180"/>
    </source>
</evidence>
<dbReference type="InterPro" id="IPR017927">
    <property type="entry name" value="FAD-bd_FR_type"/>
</dbReference>
<dbReference type="GO" id="GO:0000293">
    <property type="term" value="F:ferric-chelate reductase activity"/>
    <property type="evidence" value="ECO:0007669"/>
    <property type="project" value="TreeGrafter"/>
</dbReference>
<feature type="transmembrane region" description="Helical" evidence="10">
    <location>
        <begin position="91"/>
        <end position="112"/>
    </location>
</feature>
<gene>
    <name evidence="12" type="ORF">LTR25_006785</name>
</gene>
<feature type="transmembrane region" description="Helical" evidence="10">
    <location>
        <begin position="438"/>
        <end position="458"/>
    </location>
</feature>
<dbReference type="PROSITE" id="PS51384">
    <property type="entry name" value="FAD_FR"/>
    <property type="match status" value="1"/>
</dbReference>
<evidence type="ECO:0000256" key="10">
    <source>
        <dbReference type="SAM" id="Phobius"/>
    </source>
</evidence>
<dbReference type="InterPro" id="IPR017938">
    <property type="entry name" value="Riboflavin_synthase-like_b-brl"/>
</dbReference>
<keyword evidence="4 10" id="KW-0812">Transmembrane</keyword>
<keyword evidence="7" id="KW-0406">Ion transport</keyword>
<sequence>MAYKFVTLTPSQIDQRRHELDLVGWQAWLSPIVLLWVIYMYRRILSPFVFVFTSKADRLSNSSVIRVLRFRNVLPGRRMSWGLGHTYLREFGPLSVQIVGGVYLGWLLFLIFRHTGEDYMHLTKAFGHVAVSQLPLHYLLSVKSGSSSSSSFARRFSFGFGFPVGLVSVATGLSHERLNAYHRLLGRMVHGLLGVHAVMYIRFFVGMGVLQKRIGHWDVRLGLAAFWTVNLLGLLSLPVVRRRWYFGGFYRSHVVLSGLLPVLVYWHVPYRSVRWFAVQLGVIWVVAGLMRWQGSEMVGRVRCEEVEGTGGQLVRVRMAVPRGSALARAMPGQHVYVHRSVGGGRGRRLEVKAKNPFTIVRVVRDDTAADGRKEGTGTDTGTEVLLVVRNLGGPGTDWIAEMARTGEIAEEVRVEGPYGEAGEYMGNMLRPSAARGPVLLVAGGVGATYTIPIYMALLDSERSGHGKRRKLKMIWVVRTLADAAWGIEILQSRNGDGDGDGDGDVEVDVDVFVTGIDGLILSDGEKVPAAAMPGLKIHSLGKRPNLESVIDGFFATSAASTVNELRDERPTDADVDVDDEVAVFVCGPPSLSNDLRELVGRHVNEKGRRVKWIEEVFGFGGS</sequence>
<feature type="domain" description="FAD-binding FR-type" evidence="11">
    <location>
        <begin position="290"/>
        <end position="424"/>
    </location>
</feature>
<dbReference type="AlphaFoldDB" id="A0AAV9Q194"/>
<name>A0AAV9Q194_9PEZI</name>
<accession>A0AAV9Q194</accession>
<keyword evidence="3" id="KW-0813">Transport</keyword>
<proteinExistence type="inferred from homology"/>
<evidence type="ECO:0000256" key="7">
    <source>
        <dbReference type="ARBA" id="ARBA00023065"/>
    </source>
</evidence>
<evidence type="ECO:0000256" key="5">
    <source>
        <dbReference type="ARBA" id="ARBA00022989"/>
    </source>
</evidence>
<evidence type="ECO:0000256" key="6">
    <source>
        <dbReference type="ARBA" id="ARBA00023002"/>
    </source>
</evidence>
<evidence type="ECO:0000313" key="12">
    <source>
        <dbReference type="EMBL" id="KAK5533805.1"/>
    </source>
</evidence>